<evidence type="ECO:0000313" key="3">
    <source>
        <dbReference type="Proteomes" id="UP000595349"/>
    </source>
</evidence>
<dbReference type="EMBL" id="CP054706">
    <property type="protein sequence ID" value="QQK81614.1"/>
    <property type="molecule type" value="Genomic_DNA"/>
</dbReference>
<organism evidence="2 3">
    <name type="scientific">Salicibibacter cibi</name>
    <dbReference type="NCBI Taxonomy" id="2743001"/>
    <lineage>
        <taxon>Bacteria</taxon>
        <taxon>Bacillati</taxon>
        <taxon>Bacillota</taxon>
        <taxon>Bacilli</taxon>
        <taxon>Bacillales</taxon>
        <taxon>Bacillaceae</taxon>
        <taxon>Salicibibacter</taxon>
    </lineage>
</organism>
<proteinExistence type="predicted"/>
<feature type="transmembrane region" description="Helical" evidence="1">
    <location>
        <begin position="56"/>
        <end position="76"/>
    </location>
</feature>
<evidence type="ECO:0000313" key="2">
    <source>
        <dbReference type="EMBL" id="QQK81614.1"/>
    </source>
</evidence>
<accession>A0A7T7CH14</accession>
<evidence type="ECO:0000256" key="1">
    <source>
        <dbReference type="SAM" id="Phobius"/>
    </source>
</evidence>
<keyword evidence="1" id="KW-0472">Membrane</keyword>
<reference evidence="2 3" key="1">
    <citation type="submission" date="2020-06" db="EMBL/GenBank/DDBJ databases">
        <title>Genomic analysis of Salicibibacter sp. NKC21-4.</title>
        <authorList>
            <person name="Oh Y.J."/>
        </authorList>
    </citation>
    <scope>NUCLEOTIDE SEQUENCE [LARGE SCALE GENOMIC DNA]</scope>
    <source>
        <strain evidence="2 3">NKC21-4</strain>
    </source>
</reference>
<gene>
    <name evidence="2" type="ORF">HUG20_17965</name>
</gene>
<keyword evidence="3" id="KW-1185">Reference proteome</keyword>
<dbReference type="RefSeq" id="WP_200086102.1">
    <property type="nucleotide sequence ID" value="NZ_CP054706.1"/>
</dbReference>
<keyword evidence="1" id="KW-1133">Transmembrane helix</keyword>
<protein>
    <submittedName>
        <fullName evidence="2">Uncharacterized protein</fullName>
    </submittedName>
</protein>
<dbReference type="Proteomes" id="UP000595349">
    <property type="component" value="Chromosome"/>
</dbReference>
<dbReference type="AlphaFoldDB" id="A0A7T7CH14"/>
<name>A0A7T7CH14_9BACI</name>
<keyword evidence="1" id="KW-0812">Transmembrane</keyword>
<dbReference type="KEGG" id="scib:HUG20_17965"/>
<sequence>MQIFATFEHSIYLELALSSLNTIGIQKKSILAVPLENRVEERKLFDSLHRSDGVSLFDKGVALAVVFSVIGASLGFEWEWGPIYWGLLGAASGFLFGFIIDLLIYKVFSKRKRLLKGKKSEVILIVACHPDKVEKVEQILWDHHALGVAKTEDASGQ</sequence>
<feature type="transmembrane region" description="Helical" evidence="1">
    <location>
        <begin position="82"/>
        <end position="108"/>
    </location>
</feature>